<keyword evidence="1" id="KW-0808">Transferase</keyword>
<gene>
    <name evidence="1" type="ORF">N44_02666</name>
</gene>
<evidence type="ECO:0000313" key="2">
    <source>
        <dbReference type="Proteomes" id="UP000030321"/>
    </source>
</evidence>
<comment type="caution">
    <text evidence="1">The sequence shown here is derived from an EMBL/GenBank/DDBJ whole genome shotgun (WGS) entry which is preliminary data.</text>
</comment>
<accession>A0A0A1VXT3</accession>
<sequence length="59" mass="6754">MPACKPFIFGQITLKNTLKKILSGINLLVWVANPRELLLNNSYEDFDDFTGINRQKSLN</sequence>
<reference evidence="2" key="1">
    <citation type="journal article" date="2015" name="Genome">
        <title>Whole Genome Sequence of the Non-Microcystin-Producing Microcystis aeruginosa Strain NIES-44.</title>
        <authorList>
            <person name="Okano K."/>
            <person name="Miyata N."/>
            <person name="Ozaki Y."/>
        </authorList>
    </citation>
    <scope>NUCLEOTIDE SEQUENCE [LARGE SCALE GENOMIC DNA]</scope>
    <source>
        <strain evidence="2">NIES-44</strain>
    </source>
</reference>
<evidence type="ECO:0000313" key="1">
    <source>
        <dbReference type="EMBL" id="GAL94086.1"/>
    </source>
</evidence>
<dbReference type="AlphaFoldDB" id="A0A0A1VXT3"/>
<name>A0A0A1VXT3_MICAE</name>
<organism evidence="1 2">
    <name type="scientific">Microcystis aeruginosa NIES-44</name>
    <dbReference type="NCBI Taxonomy" id="449439"/>
    <lineage>
        <taxon>Bacteria</taxon>
        <taxon>Bacillati</taxon>
        <taxon>Cyanobacteriota</taxon>
        <taxon>Cyanophyceae</taxon>
        <taxon>Oscillatoriophycideae</taxon>
        <taxon>Chroococcales</taxon>
        <taxon>Microcystaceae</taxon>
        <taxon>Microcystis</taxon>
    </lineage>
</organism>
<dbReference type="Proteomes" id="UP000030321">
    <property type="component" value="Unassembled WGS sequence"/>
</dbReference>
<keyword evidence="1" id="KW-0418">Kinase</keyword>
<protein>
    <submittedName>
        <fullName evidence="1">D-glycerate 3-kinase</fullName>
        <ecNumber evidence="1">2.7.1.31</ecNumber>
    </submittedName>
</protein>
<dbReference type="EC" id="2.7.1.31" evidence="1"/>
<proteinExistence type="predicted"/>
<dbReference type="GO" id="GO:0008887">
    <property type="term" value="F:glycerate kinase activity"/>
    <property type="evidence" value="ECO:0007669"/>
    <property type="project" value="UniProtKB-EC"/>
</dbReference>
<dbReference type="EMBL" id="BBPA01000053">
    <property type="protein sequence ID" value="GAL94086.1"/>
    <property type="molecule type" value="Genomic_DNA"/>
</dbReference>